<protein>
    <submittedName>
        <fullName evidence="2">23808_t:CDS:1</fullName>
    </submittedName>
</protein>
<keyword evidence="3" id="KW-1185">Reference proteome</keyword>
<reference evidence="2" key="1">
    <citation type="submission" date="2021-06" db="EMBL/GenBank/DDBJ databases">
        <authorList>
            <person name="Kallberg Y."/>
            <person name="Tangrot J."/>
            <person name="Rosling A."/>
        </authorList>
    </citation>
    <scope>NUCLEOTIDE SEQUENCE</scope>
    <source>
        <strain evidence="2">MA453B</strain>
    </source>
</reference>
<comment type="caution">
    <text evidence="2">The sequence shown here is derived from an EMBL/GenBank/DDBJ whole genome shotgun (WGS) entry which is preliminary data.</text>
</comment>
<dbReference type="Proteomes" id="UP000789405">
    <property type="component" value="Unassembled WGS sequence"/>
</dbReference>
<proteinExistence type="predicted"/>
<name>A0A9N9PCE9_9GLOM</name>
<feature type="region of interest" description="Disordered" evidence="1">
    <location>
        <begin position="1"/>
        <end position="43"/>
    </location>
</feature>
<feature type="non-terminal residue" evidence="2">
    <location>
        <position position="64"/>
    </location>
</feature>
<evidence type="ECO:0000313" key="2">
    <source>
        <dbReference type="EMBL" id="CAG8828702.1"/>
    </source>
</evidence>
<accession>A0A9N9PCE9</accession>
<evidence type="ECO:0000313" key="3">
    <source>
        <dbReference type="Proteomes" id="UP000789405"/>
    </source>
</evidence>
<organism evidence="2 3">
    <name type="scientific">Dentiscutata erythropus</name>
    <dbReference type="NCBI Taxonomy" id="1348616"/>
    <lineage>
        <taxon>Eukaryota</taxon>
        <taxon>Fungi</taxon>
        <taxon>Fungi incertae sedis</taxon>
        <taxon>Mucoromycota</taxon>
        <taxon>Glomeromycotina</taxon>
        <taxon>Glomeromycetes</taxon>
        <taxon>Diversisporales</taxon>
        <taxon>Gigasporaceae</taxon>
        <taxon>Dentiscutata</taxon>
    </lineage>
</organism>
<evidence type="ECO:0000256" key="1">
    <source>
        <dbReference type="SAM" id="MobiDB-lite"/>
    </source>
</evidence>
<gene>
    <name evidence="2" type="ORF">DERYTH_LOCUS28538</name>
</gene>
<dbReference type="AlphaFoldDB" id="A0A9N9PCE9"/>
<feature type="compositionally biased region" description="Polar residues" evidence="1">
    <location>
        <begin position="1"/>
        <end position="23"/>
    </location>
</feature>
<feature type="non-terminal residue" evidence="2">
    <location>
        <position position="1"/>
    </location>
</feature>
<sequence length="64" mass="7175">NSKPFATVANNKIQTTSKPNQSTKRNHKRKKVDHSSVDNLQKKNTVASFSQIIDDLLNNANNPK</sequence>
<dbReference type="EMBL" id="CAJVPY010071822">
    <property type="protein sequence ID" value="CAG8828702.1"/>
    <property type="molecule type" value="Genomic_DNA"/>
</dbReference>